<sequence length="80" mass="9137">MNGIHAAPELVAQSLHDDLFRRFRIAARMHQHAGRFVDGDEELVLVKDGQGRVDVRALPEFPKLPIPEPLIELYELLRVI</sequence>
<gene>
    <name evidence="1" type="ORF">HAHE_19170</name>
</gene>
<dbReference type="EMBL" id="AP024702">
    <property type="protein sequence ID" value="BCX48009.1"/>
    <property type="molecule type" value="Genomic_DNA"/>
</dbReference>
<accession>A0ABM7RK58</accession>
<evidence type="ECO:0000313" key="2">
    <source>
        <dbReference type="Proteomes" id="UP001374893"/>
    </source>
</evidence>
<name>A0ABM7RK58_9BACT</name>
<keyword evidence="2" id="KW-1185">Reference proteome</keyword>
<proteinExistence type="predicted"/>
<reference evidence="1 2" key="1">
    <citation type="submission" date="2021-06" db="EMBL/GenBank/DDBJ databases">
        <title>Complete genome of Haloferula helveola possessing various polysaccharide degrading enzymes.</title>
        <authorList>
            <person name="Takami H."/>
            <person name="Huang C."/>
            <person name="Hamasaki K."/>
        </authorList>
    </citation>
    <scope>NUCLEOTIDE SEQUENCE [LARGE SCALE GENOMIC DNA]</scope>
    <source>
        <strain evidence="1 2">CN-1</strain>
    </source>
</reference>
<evidence type="ECO:0000313" key="1">
    <source>
        <dbReference type="EMBL" id="BCX48009.1"/>
    </source>
</evidence>
<organism evidence="1 2">
    <name type="scientific">Haloferula helveola</name>
    <dbReference type="NCBI Taxonomy" id="490095"/>
    <lineage>
        <taxon>Bacteria</taxon>
        <taxon>Pseudomonadati</taxon>
        <taxon>Verrucomicrobiota</taxon>
        <taxon>Verrucomicrobiia</taxon>
        <taxon>Verrucomicrobiales</taxon>
        <taxon>Verrucomicrobiaceae</taxon>
        <taxon>Haloferula</taxon>
    </lineage>
</organism>
<protein>
    <submittedName>
        <fullName evidence="1">Uncharacterized protein</fullName>
    </submittedName>
</protein>
<dbReference type="Proteomes" id="UP001374893">
    <property type="component" value="Chromosome"/>
</dbReference>